<comment type="subcellular location">
    <subcellularLocation>
        <location evidence="1 6">Membrane</location>
        <topology evidence="1 6">Multi-pass membrane protein</topology>
    </subcellularLocation>
</comment>
<feature type="compositionally biased region" description="Low complexity" evidence="7">
    <location>
        <begin position="200"/>
        <end position="223"/>
    </location>
</feature>
<keyword evidence="4 6" id="KW-1133">Transmembrane helix</keyword>
<dbReference type="PANTHER" id="PTHR10838:SF33">
    <property type="entry name" value="SYNAPTOGYRIN"/>
    <property type="match status" value="1"/>
</dbReference>
<dbReference type="Pfam" id="PF01284">
    <property type="entry name" value="MARVEL"/>
    <property type="match status" value="1"/>
</dbReference>
<dbReference type="InterPro" id="IPR008253">
    <property type="entry name" value="Marvel"/>
</dbReference>
<evidence type="ECO:0000256" key="6">
    <source>
        <dbReference type="PIRNR" id="PIRNR011282"/>
    </source>
</evidence>
<dbReference type="InterPro" id="IPR016579">
    <property type="entry name" value="Synaptogyrin"/>
</dbReference>
<evidence type="ECO:0000256" key="5">
    <source>
        <dbReference type="ARBA" id="ARBA00023136"/>
    </source>
</evidence>
<dbReference type="PANTHER" id="PTHR10838">
    <property type="entry name" value="SYNAPTOGYRIN"/>
    <property type="match status" value="1"/>
</dbReference>
<sequence length="247" mass="27411">MEGVSAYGAALAGRGFDFQKFIRQPQTIVRLLSWVFAIVVFGCITSEGYINPPYSKQVKCIFNQNDSACQYAVTIGVLGFLACVAFLLLDVYVPFMSNAQERKYAVIADLGFSGAWTFLWFVCFCLLANQWSFTQDISGIPEDAARATIAFSFFSIATWGILTYFALGRFRRGVNDVSIPAYTEPPPAPDHHTPYPPTYTPTSYNPTTYTPTTYTAYPGEPATDVSQQPPYDPGLQPPQGDYQPPKY</sequence>
<dbReference type="GO" id="GO:0030672">
    <property type="term" value="C:synaptic vesicle membrane"/>
    <property type="evidence" value="ECO:0007669"/>
    <property type="project" value="TreeGrafter"/>
</dbReference>
<dbReference type="OrthoDB" id="10041611at2759"/>
<evidence type="ECO:0000256" key="7">
    <source>
        <dbReference type="SAM" id="MobiDB-lite"/>
    </source>
</evidence>
<reference evidence="9" key="2">
    <citation type="submission" date="2025-08" db="UniProtKB">
        <authorList>
            <consortium name="Ensembl"/>
        </authorList>
    </citation>
    <scope>IDENTIFICATION</scope>
</reference>
<keyword evidence="10" id="KW-1185">Reference proteome</keyword>
<reference evidence="9" key="3">
    <citation type="submission" date="2025-09" db="UniProtKB">
        <authorList>
            <consortium name="Ensembl"/>
        </authorList>
    </citation>
    <scope>IDENTIFICATION</scope>
</reference>
<evidence type="ECO:0000259" key="8">
    <source>
        <dbReference type="PROSITE" id="PS51225"/>
    </source>
</evidence>
<keyword evidence="5 6" id="KW-0472">Membrane</keyword>
<dbReference type="Proteomes" id="UP000472267">
    <property type="component" value="Chromosome 6"/>
</dbReference>
<feature type="transmembrane region" description="Helical" evidence="6">
    <location>
        <begin position="149"/>
        <end position="167"/>
    </location>
</feature>
<evidence type="ECO:0000313" key="9">
    <source>
        <dbReference type="Ensembl" id="ENSSFAP00005002837.1"/>
    </source>
</evidence>
<feature type="transmembrane region" description="Helical" evidence="6">
    <location>
        <begin position="28"/>
        <end position="50"/>
    </location>
</feature>
<evidence type="ECO:0000256" key="3">
    <source>
        <dbReference type="ARBA" id="ARBA00022692"/>
    </source>
</evidence>
<dbReference type="GO" id="GO:0031594">
    <property type="term" value="C:neuromuscular junction"/>
    <property type="evidence" value="ECO:0007669"/>
    <property type="project" value="TreeGrafter"/>
</dbReference>
<proteinExistence type="inferred from homology"/>
<dbReference type="FunCoup" id="A0A672FB22">
    <property type="interactions" value="67"/>
</dbReference>
<dbReference type="OMA" id="YVPFMSN"/>
<feature type="region of interest" description="Disordered" evidence="7">
    <location>
        <begin position="182"/>
        <end position="247"/>
    </location>
</feature>
<evidence type="ECO:0000256" key="4">
    <source>
        <dbReference type="ARBA" id="ARBA00022989"/>
    </source>
</evidence>
<name>A0A672FB22_SALFA</name>
<evidence type="ECO:0000256" key="1">
    <source>
        <dbReference type="ARBA" id="ARBA00004141"/>
    </source>
</evidence>
<dbReference type="InParanoid" id="A0A672FB22"/>
<reference evidence="9" key="1">
    <citation type="submission" date="2019-06" db="EMBL/GenBank/DDBJ databases">
        <authorList>
            <consortium name="Wellcome Sanger Institute Data Sharing"/>
        </authorList>
    </citation>
    <scope>NUCLEOTIDE SEQUENCE [LARGE SCALE GENOMIC DNA]</scope>
</reference>
<dbReference type="PROSITE" id="PS51225">
    <property type="entry name" value="MARVEL"/>
    <property type="match status" value="1"/>
</dbReference>
<accession>A0A672FB22</accession>
<comment type="similarity">
    <text evidence="2 6">Belongs to the synaptogyrin family.</text>
</comment>
<evidence type="ECO:0000256" key="2">
    <source>
        <dbReference type="ARBA" id="ARBA00010252"/>
    </source>
</evidence>
<feature type="transmembrane region" description="Helical" evidence="6">
    <location>
        <begin position="104"/>
        <end position="129"/>
    </location>
</feature>
<dbReference type="PIRSF" id="PIRSF011282">
    <property type="entry name" value="Synaptogyrin"/>
    <property type="match status" value="1"/>
</dbReference>
<feature type="domain" description="MARVEL" evidence="8">
    <location>
        <begin position="21"/>
        <end position="171"/>
    </location>
</feature>
<dbReference type="AlphaFoldDB" id="A0A672FB22"/>
<keyword evidence="3 6" id="KW-0812">Transmembrane</keyword>
<feature type="compositionally biased region" description="Pro residues" evidence="7">
    <location>
        <begin position="183"/>
        <end position="199"/>
    </location>
</feature>
<protein>
    <recommendedName>
        <fullName evidence="6">Synaptogyrin</fullName>
    </recommendedName>
</protein>
<gene>
    <name evidence="9" type="primary">syngr2b</name>
</gene>
<feature type="transmembrane region" description="Helical" evidence="6">
    <location>
        <begin position="70"/>
        <end position="92"/>
    </location>
</feature>
<evidence type="ECO:0000313" key="10">
    <source>
        <dbReference type="Proteomes" id="UP000472267"/>
    </source>
</evidence>
<organism evidence="9 10">
    <name type="scientific">Salarias fasciatus</name>
    <name type="common">Jewelled blenny</name>
    <name type="synonym">Blennius fasciatus</name>
    <dbReference type="NCBI Taxonomy" id="181472"/>
    <lineage>
        <taxon>Eukaryota</taxon>
        <taxon>Metazoa</taxon>
        <taxon>Chordata</taxon>
        <taxon>Craniata</taxon>
        <taxon>Vertebrata</taxon>
        <taxon>Euteleostomi</taxon>
        <taxon>Actinopterygii</taxon>
        <taxon>Neopterygii</taxon>
        <taxon>Teleostei</taxon>
        <taxon>Neoteleostei</taxon>
        <taxon>Acanthomorphata</taxon>
        <taxon>Ovalentaria</taxon>
        <taxon>Blenniimorphae</taxon>
        <taxon>Blenniiformes</taxon>
        <taxon>Blennioidei</taxon>
        <taxon>Blenniidae</taxon>
        <taxon>Salariinae</taxon>
        <taxon>Salarias</taxon>
    </lineage>
</organism>
<dbReference type="Ensembl" id="ENSSFAT00005003064.1">
    <property type="protein sequence ID" value="ENSSFAP00005002837.1"/>
    <property type="gene ID" value="ENSSFAG00005001985.1"/>
</dbReference>